<evidence type="ECO:0000313" key="2">
    <source>
        <dbReference type="EMBL" id="KAF9454610.1"/>
    </source>
</evidence>
<accession>A0A9P5XRZ9</accession>
<name>A0A9P5XRZ9_9AGAR</name>
<dbReference type="Proteomes" id="UP000807342">
    <property type="component" value="Unassembled WGS sequence"/>
</dbReference>
<dbReference type="EMBL" id="MU151053">
    <property type="protein sequence ID" value="KAF9454610.1"/>
    <property type="molecule type" value="Genomic_DNA"/>
</dbReference>
<protein>
    <submittedName>
        <fullName evidence="2">Uncharacterized protein</fullName>
    </submittedName>
</protein>
<sequence length="97" mass="10469">MVAFTFFASLLLATSSLAAPATESLRIPHIDSGKIVGPRNSKDNLDRQTALGLARGTLDPGGAYRFTVKYANSERWQPSTVVSSWSLPSVCQPLDMN</sequence>
<evidence type="ECO:0000313" key="3">
    <source>
        <dbReference type="Proteomes" id="UP000807342"/>
    </source>
</evidence>
<keyword evidence="3" id="KW-1185">Reference proteome</keyword>
<evidence type="ECO:0000256" key="1">
    <source>
        <dbReference type="SAM" id="SignalP"/>
    </source>
</evidence>
<dbReference type="OrthoDB" id="408631at2759"/>
<proteinExistence type="predicted"/>
<feature type="signal peptide" evidence="1">
    <location>
        <begin position="1"/>
        <end position="18"/>
    </location>
</feature>
<keyword evidence="1" id="KW-0732">Signal</keyword>
<organism evidence="2 3">
    <name type="scientific">Macrolepiota fuliginosa MF-IS2</name>
    <dbReference type="NCBI Taxonomy" id="1400762"/>
    <lineage>
        <taxon>Eukaryota</taxon>
        <taxon>Fungi</taxon>
        <taxon>Dikarya</taxon>
        <taxon>Basidiomycota</taxon>
        <taxon>Agaricomycotina</taxon>
        <taxon>Agaricomycetes</taxon>
        <taxon>Agaricomycetidae</taxon>
        <taxon>Agaricales</taxon>
        <taxon>Agaricineae</taxon>
        <taxon>Agaricaceae</taxon>
        <taxon>Macrolepiota</taxon>
    </lineage>
</organism>
<feature type="chain" id="PRO_5040248165" evidence="1">
    <location>
        <begin position="19"/>
        <end position="97"/>
    </location>
</feature>
<gene>
    <name evidence="2" type="ORF">P691DRAFT_806773</name>
</gene>
<comment type="caution">
    <text evidence="2">The sequence shown here is derived from an EMBL/GenBank/DDBJ whole genome shotgun (WGS) entry which is preliminary data.</text>
</comment>
<dbReference type="AlphaFoldDB" id="A0A9P5XRZ9"/>
<reference evidence="2" key="1">
    <citation type="submission" date="2020-11" db="EMBL/GenBank/DDBJ databases">
        <authorList>
            <consortium name="DOE Joint Genome Institute"/>
            <person name="Ahrendt S."/>
            <person name="Riley R."/>
            <person name="Andreopoulos W."/>
            <person name="Labutti K."/>
            <person name="Pangilinan J."/>
            <person name="Ruiz-Duenas F.J."/>
            <person name="Barrasa J.M."/>
            <person name="Sanchez-Garcia M."/>
            <person name="Camarero S."/>
            <person name="Miyauchi S."/>
            <person name="Serrano A."/>
            <person name="Linde D."/>
            <person name="Babiker R."/>
            <person name="Drula E."/>
            <person name="Ayuso-Fernandez I."/>
            <person name="Pacheco R."/>
            <person name="Padilla G."/>
            <person name="Ferreira P."/>
            <person name="Barriuso J."/>
            <person name="Kellner H."/>
            <person name="Castanera R."/>
            <person name="Alfaro M."/>
            <person name="Ramirez L."/>
            <person name="Pisabarro A.G."/>
            <person name="Kuo A."/>
            <person name="Tritt A."/>
            <person name="Lipzen A."/>
            <person name="He G."/>
            <person name="Yan M."/>
            <person name="Ng V."/>
            <person name="Cullen D."/>
            <person name="Martin F."/>
            <person name="Rosso M.-N."/>
            <person name="Henrissat B."/>
            <person name="Hibbett D."/>
            <person name="Martinez A.T."/>
            <person name="Grigoriev I.V."/>
        </authorList>
    </citation>
    <scope>NUCLEOTIDE SEQUENCE</scope>
    <source>
        <strain evidence="2">MF-IS2</strain>
    </source>
</reference>